<dbReference type="Pfam" id="PF04075">
    <property type="entry name" value="F420H2_quin_red"/>
    <property type="match status" value="1"/>
</dbReference>
<dbReference type="NCBIfam" id="TIGR00026">
    <property type="entry name" value="hi_GC_TIGR00026"/>
    <property type="match status" value="1"/>
</dbReference>
<dbReference type="InterPro" id="IPR004378">
    <property type="entry name" value="F420H2_quin_Rdtase"/>
</dbReference>
<evidence type="ECO:0000313" key="3">
    <source>
        <dbReference type="EMBL" id="AND15200.1"/>
    </source>
</evidence>
<protein>
    <submittedName>
        <fullName evidence="3">Cell entry protein</fullName>
    </submittedName>
</protein>
<dbReference type="PANTHER" id="PTHR39428:SF1">
    <property type="entry name" value="F420H(2)-DEPENDENT QUINONE REDUCTASE RV1261C"/>
    <property type="match status" value="1"/>
</dbReference>
<proteinExistence type="inferred from homology"/>
<dbReference type="STRING" id="33888.A6122_0030"/>
<evidence type="ECO:0000256" key="2">
    <source>
        <dbReference type="ARBA" id="ARBA00049106"/>
    </source>
</evidence>
<dbReference type="PATRIC" id="fig|33888.3.peg.31"/>
<accession>A0A160KP46</accession>
<dbReference type="GO" id="GO:0005886">
    <property type="term" value="C:plasma membrane"/>
    <property type="evidence" value="ECO:0007669"/>
    <property type="project" value="TreeGrafter"/>
</dbReference>
<dbReference type="GO" id="GO:0016491">
    <property type="term" value="F:oxidoreductase activity"/>
    <property type="evidence" value="ECO:0007669"/>
    <property type="project" value="InterPro"/>
</dbReference>
<dbReference type="PANTHER" id="PTHR39428">
    <property type="entry name" value="F420H(2)-DEPENDENT QUINONE REDUCTASE RV1261C"/>
    <property type="match status" value="1"/>
</dbReference>
<evidence type="ECO:0000313" key="4">
    <source>
        <dbReference type="Proteomes" id="UP000077071"/>
    </source>
</evidence>
<dbReference type="OrthoDB" id="8225825at2"/>
<dbReference type="GO" id="GO:0070967">
    <property type="term" value="F:coenzyme F420 binding"/>
    <property type="evidence" value="ECO:0007669"/>
    <property type="project" value="TreeGrafter"/>
</dbReference>
<gene>
    <name evidence="3" type="ORF">A6122_0030</name>
</gene>
<dbReference type="Gene3D" id="2.30.110.10">
    <property type="entry name" value="Electron Transport, Fmn-binding Protein, Chain A"/>
    <property type="match status" value="1"/>
</dbReference>
<organism evidence="3 4">
    <name type="scientific">Rathayibacter tritici</name>
    <dbReference type="NCBI Taxonomy" id="33888"/>
    <lineage>
        <taxon>Bacteria</taxon>
        <taxon>Bacillati</taxon>
        <taxon>Actinomycetota</taxon>
        <taxon>Actinomycetes</taxon>
        <taxon>Micrococcales</taxon>
        <taxon>Microbacteriaceae</taxon>
        <taxon>Rathayibacter</taxon>
    </lineage>
</organism>
<dbReference type="Proteomes" id="UP000077071">
    <property type="component" value="Chromosome"/>
</dbReference>
<dbReference type="EMBL" id="CP015515">
    <property type="protein sequence ID" value="AND15200.1"/>
    <property type="molecule type" value="Genomic_DNA"/>
</dbReference>
<dbReference type="AlphaFoldDB" id="A0A160KP46"/>
<comment type="catalytic activity">
    <reaction evidence="2">
        <text>oxidized coenzyme F420-(gamma-L-Glu)(n) + a quinol + H(+) = reduced coenzyme F420-(gamma-L-Glu)(n) + a quinone</text>
        <dbReference type="Rhea" id="RHEA:39663"/>
        <dbReference type="Rhea" id="RHEA-COMP:12939"/>
        <dbReference type="Rhea" id="RHEA-COMP:14378"/>
        <dbReference type="ChEBI" id="CHEBI:15378"/>
        <dbReference type="ChEBI" id="CHEBI:24646"/>
        <dbReference type="ChEBI" id="CHEBI:132124"/>
        <dbReference type="ChEBI" id="CHEBI:133980"/>
        <dbReference type="ChEBI" id="CHEBI:139511"/>
    </reaction>
</comment>
<name>A0A160KP46_9MICO</name>
<sequence length="136" mass="14956">MADWNDTIIEEFRTNGGTVTTGGFGRSLVLVHHRGARSGEERVTPLVALHPSDDVWLLAASAAGAPKHPAWFHNLVAHPDLAIETPDDGTVAVRARVLEGSERDAGWARFTTASEGFREYEKRTTRTIPVVELTRR</sequence>
<dbReference type="InterPro" id="IPR012349">
    <property type="entry name" value="Split_barrel_FMN-bd"/>
</dbReference>
<dbReference type="KEGG" id="rtn:A6122_0030"/>
<dbReference type="RefSeq" id="WP_068250098.1">
    <property type="nucleotide sequence ID" value="NZ_CP015515.1"/>
</dbReference>
<keyword evidence="4" id="KW-1185">Reference proteome</keyword>
<comment type="similarity">
    <text evidence="1">Belongs to the F420H(2)-dependent quinone reductase family.</text>
</comment>
<evidence type="ECO:0000256" key="1">
    <source>
        <dbReference type="ARBA" id="ARBA00008710"/>
    </source>
</evidence>
<reference evidence="3 4" key="1">
    <citation type="submission" date="2016-05" db="EMBL/GenBank/DDBJ databases">
        <title>Complete genome sequence of Rathayibacter tritici NCPPB 1953.</title>
        <authorList>
            <person name="Park J."/>
            <person name="Lee H.-H."/>
            <person name="Lee S.-W."/>
            <person name="Seo Y.-S."/>
        </authorList>
    </citation>
    <scope>NUCLEOTIDE SEQUENCE [LARGE SCALE GENOMIC DNA]</scope>
    <source>
        <strain evidence="3 4">NCPPB 1953</strain>
    </source>
</reference>